<keyword evidence="3" id="KW-1185">Reference proteome</keyword>
<dbReference type="InterPro" id="IPR037883">
    <property type="entry name" value="Knr4/Smi1-like_sf"/>
</dbReference>
<evidence type="ECO:0000259" key="1">
    <source>
        <dbReference type="SMART" id="SM00860"/>
    </source>
</evidence>
<dbReference type="SUPFAM" id="SSF160631">
    <property type="entry name" value="SMI1/KNR4-like"/>
    <property type="match status" value="1"/>
</dbReference>
<evidence type="ECO:0000313" key="2">
    <source>
        <dbReference type="EMBL" id="GAA2485693.1"/>
    </source>
</evidence>
<dbReference type="RefSeq" id="WP_344358178.1">
    <property type="nucleotide sequence ID" value="NZ_BAAASR010000007.1"/>
</dbReference>
<dbReference type="EMBL" id="BAAASR010000007">
    <property type="protein sequence ID" value="GAA2485693.1"/>
    <property type="molecule type" value="Genomic_DNA"/>
</dbReference>
<reference evidence="2 3" key="1">
    <citation type="journal article" date="2019" name="Int. J. Syst. Evol. Microbiol.">
        <title>The Global Catalogue of Microorganisms (GCM) 10K type strain sequencing project: providing services to taxonomists for standard genome sequencing and annotation.</title>
        <authorList>
            <consortium name="The Broad Institute Genomics Platform"/>
            <consortium name="The Broad Institute Genome Sequencing Center for Infectious Disease"/>
            <person name="Wu L."/>
            <person name="Ma J."/>
        </authorList>
    </citation>
    <scope>NUCLEOTIDE SEQUENCE [LARGE SCALE GENOMIC DNA]</scope>
    <source>
        <strain evidence="2 3">JCM 5062</strain>
    </source>
</reference>
<feature type="domain" description="Knr4/Smi1-like" evidence="1">
    <location>
        <begin position="21"/>
        <end position="156"/>
    </location>
</feature>
<accession>A0ABN3LJX2</accession>
<name>A0ABN3LJX2_9ACTN</name>
<sequence>MKFDEIKASFWSGHSYGVHPALTQATVADAEEALGLRLPESLLDLLRVQNGGGVTADRDAFPTHQPTSWSEDHIPFTELMGIGTGGHGLSLLDTPYLVEEWGLPSPVVLLSGDGHYWIGLDYRAYGALGEPSVTWFDTDSGAELPLAADFRALVEGLQPLSRFE</sequence>
<protein>
    <submittedName>
        <fullName evidence="2">SMI1/KNR4 family protein</fullName>
    </submittedName>
</protein>
<evidence type="ECO:0000313" key="3">
    <source>
        <dbReference type="Proteomes" id="UP001499942"/>
    </source>
</evidence>
<dbReference type="Pfam" id="PF09346">
    <property type="entry name" value="SMI1_KNR4"/>
    <property type="match status" value="1"/>
</dbReference>
<comment type="caution">
    <text evidence="2">The sequence shown here is derived from an EMBL/GenBank/DDBJ whole genome shotgun (WGS) entry which is preliminary data.</text>
</comment>
<dbReference type="Gene3D" id="3.40.1580.10">
    <property type="entry name" value="SMI1/KNR4-like"/>
    <property type="match status" value="1"/>
</dbReference>
<dbReference type="SMART" id="SM00860">
    <property type="entry name" value="SMI1_KNR4"/>
    <property type="match status" value="1"/>
</dbReference>
<gene>
    <name evidence="2" type="ORF">GCM10010393_15890</name>
</gene>
<dbReference type="Proteomes" id="UP001499942">
    <property type="component" value="Unassembled WGS sequence"/>
</dbReference>
<proteinExistence type="predicted"/>
<organism evidence="2 3">
    <name type="scientific">Streptomyces gobitricini</name>
    <dbReference type="NCBI Taxonomy" id="68211"/>
    <lineage>
        <taxon>Bacteria</taxon>
        <taxon>Bacillati</taxon>
        <taxon>Actinomycetota</taxon>
        <taxon>Actinomycetes</taxon>
        <taxon>Kitasatosporales</taxon>
        <taxon>Streptomycetaceae</taxon>
        <taxon>Streptomyces</taxon>
    </lineage>
</organism>
<dbReference type="InterPro" id="IPR018958">
    <property type="entry name" value="Knr4/Smi1-like_dom"/>
</dbReference>